<organism evidence="1 2">
    <name type="scientific">Silvimonas terrae</name>
    <dbReference type="NCBI Taxonomy" id="300266"/>
    <lineage>
        <taxon>Bacteria</taxon>
        <taxon>Pseudomonadati</taxon>
        <taxon>Pseudomonadota</taxon>
        <taxon>Betaproteobacteria</taxon>
        <taxon>Neisseriales</taxon>
        <taxon>Chitinibacteraceae</taxon>
        <taxon>Silvimonas</taxon>
    </lineage>
</organism>
<dbReference type="Gene3D" id="3.40.50.300">
    <property type="entry name" value="P-loop containing nucleotide triphosphate hydrolases"/>
    <property type="match status" value="1"/>
</dbReference>
<keyword evidence="1" id="KW-0808">Transferase</keyword>
<dbReference type="EMBL" id="JACHHN010000004">
    <property type="protein sequence ID" value="MBB5191710.1"/>
    <property type="molecule type" value="Genomic_DNA"/>
</dbReference>
<dbReference type="AlphaFoldDB" id="A0A840RH03"/>
<dbReference type="RefSeq" id="WP_184100976.1">
    <property type="nucleotide sequence ID" value="NZ_JACHHN010000004.1"/>
</dbReference>
<reference evidence="1 2" key="1">
    <citation type="submission" date="2020-08" db="EMBL/GenBank/DDBJ databases">
        <title>Genomic Encyclopedia of Type Strains, Phase IV (KMG-IV): sequencing the most valuable type-strain genomes for metagenomic binning, comparative biology and taxonomic classification.</title>
        <authorList>
            <person name="Goeker M."/>
        </authorList>
    </citation>
    <scope>NUCLEOTIDE SEQUENCE [LARGE SCALE GENOMIC DNA]</scope>
    <source>
        <strain evidence="1 2">DSM 18233</strain>
    </source>
</reference>
<evidence type="ECO:0000313" key="2">
    <source>
        <dbReference type="Proteomes" id="UP000543030"/>
    </source>
</evidence>
<dbReference type="Proteomes" id="UP000543030">
    <property type="component" value="Unassembled WGS sequence"/>
</dbReference>
<dbReference type="GO" id="GO:0016301">
    <property type="term" value="F:kinase activity"/>
    <property type="evidence" value="ECO:0007669"/>
    <property type="project" value="UniProtKB-KW"/>
</dbReference>
<gene>
    <name evidence="1" type="ORF">HNQ50_002440</name>
</gene>
<dbReference type="SUPFAM" id="SSF52540">
    <property type="entry name" value="P-loop containing nucleoside triphosphate hydrolases"/>
    <property type="match status" value="1"/>
</dbReference>
<comment type="caution">
    <text evidence="1">The sequence shown here is derived from an EMBL/GenBank/DDBJ whole genome shotgun (WGS) entry which is preliminary data.</text>
</comment>
<sequence>MPQPAPAVLHLLCGKIAAGKSTLTRQLAQQPDTLVISEDHWLSRLYGEDMTCVADYVRYSGRLRATLQPHLVSLLRAGLSVVLDFPANTIASRAWMRTLFEEAGVAHQLHFLDVPDEVCRARLRARNASGEHDFAATDAQFDLITRHFVAPSADEGFHVIMHRS</sequence>
<accession>A0A840RH03</accession>
<dbReference type="InterPro" id="IPR027417">
    <property type="entry name" value="P-loop_NTPase"/>
</dbReference>
<proteinExistence type="predicted"/>
<evidence type="ECO:0000313" key="1">
    <source>
        <dbReference type="EMBL" id="MBB5191710.1"/>
    </source>
</evidence>
<keyword evidence="1" id="KW-0418">Kinase</keyword>
<name>A0A840RH03_9NEIS</name>
<protein>
    <submittedName>
        <fullName evidence="1">Putative kinase</fullName>
    </submittedName>
</protein>
<dbReference type="Pfam" id="PF13671">
    <property type="entry name" value="AAA_33"/>
    <property type="match status" value="1"/>
</dbReference>
<keyword evidence="2" id="KW-1185">Reference proteome</keyword>